<dbReference type="KEGG" id="bgt:106060289"/>
<dbReference type="SUPFAM" id="SSF51206">
    <property type="entry name" value="cAMP-binding domain-like"/>
    <property type="match status" value="1"/>
</dbReference>
<proteinExistence type="predicted"/>
<protein>
    <recommendedName>
        <fullName evidence="1">Cyclic nucleotide-binding domain-containing protein</fullName>
    </recommendedName>
</protein>
<dbReference type="InterPro" id="IPR018490">
    <property type="entry name" value="cNMP-bd_dom_sf"/>
</dbReference>
<dbReference type="Gene3D" id="2.60.120.10">
    <property type="entry name" value="Jelly Rolls"/>
    <property type="match status" value="1"/>
</dbReference>
<reference evidence="2" key="1">
    <citation type="submission" date="2020-05" db="UniProtKB">
        <authorList>
            <consortium name="EnsemblMetazoa"/>
        </authorList>
    </citation>
    <scope>IDENTIFICATION</scope>
    <source>
        <strain evidence="2">BB02</strain>
    </source>
</reference>
<organism evidence="2 3">
    <name type="scientific">Biomphalaria glabrata</name>
    <name type="common">Bloodfluke planorb</name>
    <name type="synonym">Freshwater snail</name>
    <dbReference type="NCBI Taxonomy" id="6526"/>
    <lineage>
        <taxon>Eukaryota</taxon>
        <taxon>Metazoa</taxon>
        <taxon>Spiralia</taxon>
        <taxon>Lophotrochozoa</taxon>
        <taxon>Mollusca</taxon>
        <taxon>Gastropoda</taxon>
        <taxon>Heterobranchia</taxon>
        <taxon>Euthyneura</taxon>
        <taxon>Panpulmonata</taxon>
        <taxon>Hygrophila</taxon>
        <taxon>Lymnaeoidea</taxon>
        <taxon>Planorbidae</taxon>
        <taxon>Biomphalaria</taxon>
    </lineage>
</organism>
<feature type="domain" description="Cyclic nucleotide-binding" evidence="1">
    <location>
        <begin position="166"/>
        <end position="265"/>
    </location>
</feature>
<name>A0A2C9KDR6_BIOGL</name>
<dbReference type="AlphaFoldDB" id="A0A2C9KDR6"/>
<accession>A0A2C9KDR6</accession>
<evidence type="ECO:0000313" key="3">
    <source>
        <dbReference type="Proteomes" id="UP000076420"/>
    </source>
</evidence>
<gene>
    <name evidence="2" type="primary">106060289</name>
</gene>
<evidence type="ECO:0000313" key="2">
    <source>
        <dbReference type="EnsemblMetazoa" id="BGLB017899-PA"/>
    </source>
</evidence>
<dbReference type="Proteomes" id="UP000076420">
    <property type="component" value="Unassembled WGS sequence"/>
</dbReference>
<dbReference type="InterPro" id="IPR014710">
    <property type="entry name" value="RmlC-like_jellyroll"/>
</dbReference>
<dbReference type="VEuPathDB" id="VectorBase:BGLAX_029163"/>
<dbReference type="PROSITE" id="PS50042">
    <property type="entry name" value="CNMP_BINDING_3"/>
    <property type="match status" value="1"/>
</dbReference>
<dbReference type="EnsemblMetazoa" id="BGLB017899-RA">
    <property type="protein sequence ID" value="BGLB017899-PA"/>
    <property type="gene ID" value="BGLB017899"/>
</dbReference>
<sequence>MQQWFLTFASNVMETKVFIACDMAAGFIQGTMESFRKAKRIVDDDRVCNSIRYVCHLCRLILSQHLGFCQVDNPLVMQALKTKTAIRLALNAQEQRMIEIKEMGLLEDKDVHVLHKILEKKMSDNLSFPTSIGELGHRSVILNLPWVDGNERYAQFIEDNGQTILFSPDDIIVTQGHLSKGIFVILHGLVRVESVIDLCEDPFEPIVEKYRAPYYTKVQDPITTRHNKELVELIEFMTRGNVIGEMSILTGKPGHKTYRCATYVE</sequence>
<dbReference type="VEuPathDB" id="VectorBase:BGLB017899"/>
<evidence type="ECO:0000259" key="1">
    <source>
        <dbReference type="PROSITE" id="PS50042"/>
    </source>
</evidence>
<dbReference type="InterPro" id="IPR000595">
    <property type="entry name" value="cNMP-bd_dom"/>
</dbReference>